<proteinExistence type="predicted"/>
<dbReference type="WBParaSite" id="PS1159_v2.g4036.t1">
    <property type="protein sequence ID" value="PS1159_v2.g4036.t1"/>
    <property type="gene ID" value="PS1159_v2.g4036"/>
</dbReference>
<organism evidence="1 2">
    <name type="scientific">Panagrolaimus sp. PS1159</name>
    <dbReference type="NCBI Taxonomy" id="55785"/>
    <lineage>
        <taxon>Eukaryota</taxon>
        <taxon>Metazoa</taxon>
        <taxon>Ecdysozoa</taxon>
        <taxon>Nematoda</taxon>
        <taxon>Chromadorea</taxon>
        <taxon>Rhabditida</taxon>
        <taxon>Tylenchina</taxon>
        <taxon>Panagrolaimomorpha</taxon>
        <taxon>Panagrolaimoidea</taxon>
        <taxon>Panagrolaimidae</taxon>
        <taxon>Panagrolaimus</taxon>
    </lineage>
</organism>
<evidence type="ECO:0000313" key="1">
    <source>
        <dbReference type="Proteomes" id="UP000887580"/>
    </source>
</evidence>
<accession>A0AC35GDK0</accession>
<evidence type="ECO:0000313" key="2">
    <source>
        <dbReference type="WBParaSite" id="PS1159_v2.g4036.t1"/>
    </source>
</evidence>
<dbReference type="Proteomes" id="UP000887580">
    <property type="component" value="Unplaced"/>
</dbReference>
<sequence>MFFIFFLKRRNKFGHRFLNYKKMNCCVSVLLFVSIFGFSTAGLLSRTQSTAIRGSVICGGKRFGTVRLELWDKDRTDPDDIMMKPVKISYGDTFTLEGKETELTTIDPELRIIHNCGYENERCLKKSIVLISDEYVTDGPIPKKLFRVGTIDLRKMKSTDTKECN</sequence>
<reference evidence="2" key="1">
    <citation type="submission" date="2022-11" db="UniProtKB">
        <authorList>
            <consortium name="WormBaseParasite"/>
        </authorList>
    </citation>
    <scope>IDENTIFICATION</scope>
</reference>
<protein>
    <submittedName>
        <fullName evidence="2">Uncharacterized protein</fullName>
    </submittedName>
</protein>
<name>A0AC35GDK0_9BILA</name>